<comment type="subcellular location">
    <subcellularLocation>
        <location evidence="1">Membrane</location>
        <topology evidence="1">Multi-pass membrane protein</topology>
    </subcellularLocation>
</comment>
<keyword evidence="8 10" id="KW-0472">Membrane</keyword>
<keyword evidence="14" id="KW-1185">Reference proteome</keyword>
<evidence type="ECO:0000259" key="11">
    <source>
        <dbReference type="PROSITE" id="PS50893"/>
    </source>
</evidence>
<evidence type="ECO:0000313" key="13">
    <source>
        <dbReference type="EMBL" id="KAK7199248.1"/>
    </source>
</evidence>
<feature type="transmembrane region" description="Helical" evidence="10">
    <location>
        <begin position="1151"/>
        <end position="1170"/>
    </location>
</feature>
<protein>
    <submittedName>
        <fullName evidence="13">Pentamidine resistance protein 1</fullName>
    </submittedName>
</protein>
<dbReference type="PROSITE" id="PS50929">
    <property type="entry name" value="ABC_TM1F"/>
    <property type="match status" value="2"/>
</dbReference>
<keyword evidence="4" id="KW-0677">Repeat</keyword>
<feature type="compositionally biased region" description="Low complexity" evidence="9">
    <location>
        <begin position="1026"/>
        <end position="1041"/>
    </location>
</feature>
<name>A0AAW0F2F6_9TRYP</name>
<feature type="transmembrane region" description="Helical" evidence="10">
    <location>
        <begin position="1100"/>
        <end position="1120"/>
    </location>
</feature>
<dbReference type="InterPro" id="IPR017871">
    <property type="entry name" value="ABC_transporter-like_CS"/>
</dbReference>
<dbReference type="Pfam" id="PF00664">
    <property type="entry name" value="ABC_membrane"/>
    <property type="match status" value="2"/>
</dbReference>
<comment type="caution">
    <text evidence="13">The sequence shown here is derived from an EMBL/GenBank/DDBJ whole genome shotgun (WGS) entry which is preliminary data.</text>
</comment>
<dbReference type="PROSITE" id="PS50893">
    <property type="entry name" value="ABC_TRANSPORTER_2"/>
    <property type="match status" value="2"/>
</dbReference>
<dbReference type="FunFam" id="3.40.50.300:FF:000630">
    <property type="entry name" value="ATP-binding cassette (ABC) transporter, putative"/>
    <property type="match status" value="1"/>
</dbReference>
<dbReference type="GO" id="GO:0016887">
    <property type="term" value="F:ATP hydrolysis activity"/>
    <property type="evidence" value="ECO:0007669"/>
    <property type="project" value="InterPro"/>
</dbReference>
<feature type="domain" description="ABC transmembrane type-1" evidence="12">
    <location>
        <begin position="314"/>
        <end position="641"/>
    </location>
</feature>
<dbReference type="SMART" id="SM00382">
    <property type="entry name" value="AAA"/>
    <property type="match status" value="2"/>
</dbReference>
<evidence type="ECO:0000256" key="8">
    <source>
        <dbReference type="ARBA" id="ARBA00023136"/>
    </source>
</evidence>
<dbReference type="InterPro" id="IPR044726">
    <property type="entry name" value="ABCC_6TM_D2"/>
</dbReference>
<dbReference type="Proteomes" id="UP001430356">
    <property type="component" value="Unassembled WGS sequence"/>
</dbReference>
<keyword evidence="5" id="KW-0547">Nucleotide-binding</keyword>
<feature type="region of interest" description="Disordered" evidence="9">
    <location>
        <begin position="1020"/>
        <end position="1043"/>
    </location>
</feature>
<gene>
    <name evidence="13" type="ORF">NESM_000895400</name>
</gene>
<feature type="compositionally biased region" description="Low complexity" evidence="9">
    <location>
        <begin position="1062"/>
        <end position="1077"/>
    </location>
</feature>
<dbReference type="InterPro" id="IPR003593">
    <property type="entry name" value="AAA+_ATPase"/>
</dbReference>
<keyword evidence="2" id="KW-0813">Transport</keyword>
<feature type="region of interest" description="Disordered" evidence="9">
    <location>
        <begin position="726"/>
        <end position="797"/>
    </location>
</feature>
<dbReference type="GO" id="GO:0140359">
    <property type="term" value="F:ABC-type transporter activity"/>
    <property type="evidence" value="ECO:0007669"/>
    <property type="project" value="InterPro"/>
</dbReference>
<evidence type="ECO:0000256" key="10">
    <source>
        <dbReference type="SAM" id="Phobius"/>
    </source>
</evidence>
<dbReference type="PANTHER" id="PTHR24223:SF273">
    <property type="entry name" value="MULTIDRUG RESISTANCE PROTEIN E"/>
    <property type="match status" value="1"/>
</dbReference>
<evidence type="ECO:0000256" key="2">
    <source>
        <dbReference type="ARBA" id="ARBA00022448"/>
    </source>
</evidence>
<dbReference type="CDD" id="cd03244">
    <property type="entry name" value="ABCC_MRP_domain2"/>
    <property type="match status" value="1"/>
</dbReference>
<dbReference type="PROSITE" id="PS00211">
    <property type="entry name" value="ABC_TRANSPORTER_1"/>
    <property type="match status" value="2"/>
</dbReference>
<dbReference type="SUPFAM" id="SSF90123">
    <property type="entry name" value="ABC transporter transmembrane region"/>
    <property type="match status" value="2"/>
</dbReference>
<feature type="region of interest" description="Disordered" evidence="9">
    <location>
        <begin position="1062"/>
        <end position="1083"/>
    </location>
</feature>
<feature type="domain" description="ABC transporter" evidence="11">
    <location>
        <begin position="801"/>
        <end position="1022"/>
    </location>
</feature>
<dbReference type="CDD" id="cd03250">
    <property type="entry name" value="ABCC_MRP_domain1"/>
    <property type="match status" value="1"/>
</dbReference>
<feature type="region of interest" description="Disordered" evidence="9">
    <location>
        <begin position="1"/>
        <end position="92"/>
    </location>
</feature>
<dbReference type="InterPro" id="IPR011527">
    <property type="entry name" value="ABC1_TM_dom"/>
</dbReference>
<feature type="compositionally biased region" description="Low complexity" evidence="9">
    <location>
        <begin position="53"/>
        <end position="67"/>
    </location>
</feature>
<dbReference type="CDD" id="cd18579">
    <property type="entry name" value="ABC_6TM_ABCC_D1"/>
    <property type="match status" value="1"/>
</dbReference>
<feature type="transmembrane region" description="Helical" evidence="10">
    <location>
        <begin position="497"/>
        <end position="519"/>
    </location>
</feature>
<organism evidence="13 14">
    <name type="scientific">Novymonas esmeraldas</name>
    <dbReference type="NCBI Taxonomy" id="1808958"/>
    <lineage>
        <taxon>Eukaryota</taxon>
        <taxon>Discoba</taxon>
        <taxon>Euglenozoa</taxon>
        <taxon>Kinetoplastea</taxon>
        <taxon>Metakinetoplastina</taxon>
        <taxon>Trypanosomatida</taxon>
        <taxon>Trypanosomatidae</taxon>
        <taxon>Novymonas</taxon>
    </lineage>
</organism>
<feature type="region of interest" description="Disordered" evidence="9">
    <location>
        <begin position="1436"/>
        <end position="1468"/>
    </location>
</feature>
<evidence type="ECO:0000259" key="12">
    <source>
        <dbReference type="PROSITE" id="PS50929"/>
    </source>
</evidence>
<sequence>MRESRSSSSSHCIGEAPQHPALTGAAARALHVRMDVTDTDDSLEELAKPPTVPESVAPPSAATSPSVRGGTGRAHHHGSTTSSLFGPEPSYEKQPEDRASWLLGTFFHTWLGDLMHRAAREELTMEGLPRPMRDYRAYNAGVALSAELQRQQARRHAWDGHVGARVAVRWDAASDGVLRWVGVVQQYGTPRQLYAGVEWRVAPARRRGGCLRRALGWLACGAAAGAVPERGPGAYHRGEVDGEHLFDAAEDDTVATCERVEDVVFLLGHPSDTSHVTETATLYRAMPPSVRQCPRPIQVWWAAWILFRQSLLHIVVLGVVRNGCQLLTPLLLKWFVTYLGDVARHREHGDTNSSSSSFASLSSSSSSGAAGASVSWVASLHRWHTAEEPDVGWQRGAWLSVLMLLVMMTETLSSNKQYHVRRRSSLQVRNALSAAIFEKLFTMSPKATHHPAFNTGRLTNLMSTDVDVMGRFVMMFWMMVSAPVMLAAAFYQLYLLLGPSVCVGGVVAVLFAPLQALTVKGMSSNYRSKAQATDARVKATNEFFSGIRVAKFMSWEPFFVARIDSLRDVELTHLKKLQEAIMMVFFLFSATPGFVIASVFFTFSITGHTLTPTIVFPAIALFNLLMGFVSMLPFSLQLMTKLFVSLQRLNVFFDADDELVPAIEDIADVAAAAVAPPAPLVAASQQTHPHQLPPPAPSSSIGDAAAIFMHADLSTYVVTELKKEDKAAPPAPGTSADAAAAGEAPVSTEVVVPESAAPTDAAASTDATSAPPAASSQPGAEAANNTPASPTAASPGRADVTFDEDSIYVLHAKTLLADVDVRVPRGRLTVVLGPTGSGKSTLLDALIGALAVTRGRVACERGVAYVPQQPWIMNATLRDNVVFFGAPDAAALERALRSSQLAADLALLADGADTEIGERGINLSGGQKARVSLARAVYADRDVYVLDDPLSALDAHVGERVMRECVCGALAGKTRVLATHQVHVARDADHVVVLAADGRIAFQGTREEYYQDHLARQLSEHGDGGAAPAAAQSGAAASQPPLAEVSPSQKLSDLMFDEQTTTTDGTSAAASDGGAPPAEEKGKLLTEEERFKGAVEWAVYVRYMQACGGVCVCVAVMALYLATEAIMMSPSIWLALWSTTWLPLSATQYSFIYIGLSFISALTRPVRYWVSMTVMRRASRVVHSDLLRSVACATLQFFDTTPLGRIVNRFTNDISNVDSDLQGSYSFLLSTISEFFSTVAMMIATQIFVLGILVPCMVAYYFLLKFYARANREIKRLVNRVNSPVLTVLQEAISGRWTVQAYGAAPAVIQKALRCADVVYTCSYLQLGAELWLSVRIQLLSTLITVTVALGAVAAMHVSFLPSHIGLLSLSLTLALEISGLLDGIVTVLASVEADMNSIERVFHMTDSIEHEQLQDDVAAEVHRITTAAAAAAATASAQTPAPADADDDIDDTATTALTNSSSPHLIRERGDTEFGSLVLEHVDMRYRAGLPLVLRDVCFAVAPGQKVGVVGRTGSGKSTLLLAFLRLVEVCGGRMLVCGRDARGYGVRELRRLFSMIPQDPLLFDGTVRSNVDPFARCGDAAVWRALRQVGMEERVRGDAGGLDGRVQEGGANYSVGQRQLLCLARALLKRGSAFLLMDEATANVDPALDRHIQRTVQHTFRHHTVVTIAHRLHTVAAYDAVLVMDQGRAIEFGAPADLVQRTGSAFGALVRSMPSEARDGFAEALKEAERERQADAQL</sequence>
<dbReference type="PANTHER" id="PTHR24223">
    <property type="entry name" value="ATP-BINDING CASSETTE SUB-FAMILY C"/>
    <property type="match status" value="1"/>
</dbReference>
<dbReference type="CDD" id="cd18580">
    <property type="entry name" value="ABC_6TM_ABCC_D2"/>
    <property type="match status" value="1"/>
</dbReference>
<evidence type="ECO:0000256" key="1">
    <source>
        <dbReference type="ARBA" id="ARBA00004141"/>
    </source>
</evidence>
<dbReference type="InterPro" id="IPR003439">
    <property type="entry name" value="ABC_transporter-like_ATP-bd"/>
</dbReference>
<feature type="transmembrane region" description="Helical" evidence="10">
    <location>
        <begin position="1235"/>
        <end position="1263"/>
    </location>
</feature>
<feature type="domain" description="ABC transmembrane type-1" evidence="12">
    <location>
        <begin position="1114"/>
        <end position="1394"/>
    </location>
</feature>
<keyword evidence="7 10" id="KW-1133">Transmembrane helix</keyword>
<reference evidence="13 14" key="1">
    <citation type="journal article" date="2021" name="MBio">
        <title>A New Model Trypanosomatid, Novymonas esmeraldas: Genomic Perception of Its 'Candidatus Pandoraea novymonadis' Endosymbiont.</title>
        <authorList>
            <person name="Zakharova A."/>
            <person name="Saura A."/>
            <person name="Butenko A."/>
            <person name="Podesvova L."/>
            <person name="Warmusova S."/>
            <person name="Kostygov A.Y."/>
            <person name="Nenarokova A."/>
            <person name="Lukes J."/>
            <person name="Opperdoes F.R."/>
            <person name="Yurchenko V."/>
        </authorList>
    </citation>
    <scope>NUCLEOTIDE SEQUENCE [LARGE SCALE GENOMIC DNA]</scope>
    <source>
        <strain evidence="13 14">E262AT.01</strain>
    </source>
</reference>
<dbReference type="GO" id="GO:0016020">
    <property type="term" value="C:membrane"/>
    <property type="evidence" value="ECO:0007669"/>
    <property type="project" value="UniProtKB-SubCell"/>
</dbReference>
<dbReference type="EMBL" id="JAECZO010000256">
    <property type="protein sequence ID" value="KAK7199248.1"/>
    <property type="molecule type" value="Genomic_DNA"/>
</dbReference>
<dbReference type="InterPro" id="IPR027417">
    <property type="entry name" value="P-loop_NTPase"/>
</dbReference>
<dbReference type="Gene3D" id="1.20.1560.10">
    <property type="entry name" value="ABC transporter type 1, transmembrane domain"/>
    <property type="match status" value="2"/>
</dbReference>
<feature type="transmembrane region" description="Helical" evidence="10">
    <location>
        <begin position="614"/>
        <end position="636"/>
    </location>
</feature>
<evidence type="ECO:0000256" key="6">
    <source>
        <dbReference type="ARBA" id="ARBA00022840"/>
    </source>
</evidence>
<dbReference type="Gene3D" id="3.40.50.300">
    <property type="entry name" value="P-loop containing nucleotide triphosphate hydrolases"/>
    <property type="match status" value="2"/>
</dbReference>
<evidence type="ECO:0000256" key="5">
    <source>
        <dbReference type="ARBA" id="ARBA00022741"/>
    </source>
</evidence>
<feature type="domain" description="ABC transporter" evidence="11">
    <location>
        <begin position="1480"/>
        <end position="1713"/>
    </location>
</feature>
<feature type="compositionally biased region" description="Low complexity" evidence="9">
    <location>
        <begin position="753"/>
        <end position="795"/>
    </location>
</feature>
<feature type="compositionally biased region" description="Low complexity" evidence="9">
    <location>
        <begin position="1"/>
        <end position="10"/>
    </location>
</feature>
<feature type="transmembrane region" description="Helical" evidence="10">
    <location>
        <begin position="580"/>
        <end position="602"/>
    </location>
</feature>
<evidence type="ECO:0000256" key="7">
    <source>
        <dbReference type="ARBA" id="ARBA00022989"/>
    </source>
</evidence>
<dbReference type="GO" id="GO:0005524">
    <property type="term" value="F:ATP binding"/>
    <property type="evidence" value="ECO:0007669"/>
    <property type="project" value="UniProtKB-KW"/>
</dbReference>
<dbReference type="FunFam" id="1.20.1560.10:FF:000013">
    <property type="entry name" value="ABC transporter C family member 2"/>
    <property type="match status" value="1"/>
</dbReference>
<feature type="transmembrane region" description="Helical" evidence="10">
    <location>
        <begin position="472"/>
        <end position="491"/>
    </location>
</feature>
<dbReference type="InterPro" id="IPR050173">
    <property type="entry name" value="ABC_transporter_C-like"/>
</dbReference>
<evidence type="ECO:0000256" key="3">
    <source>
        <dbReference type="ARBA" id="ARBA00022692"/>
    </source>
</evidence>
<feature type="compositionally biased region" description="Low complexity" evidence="9">
    <location>
        <begin position="733"/>
        <end position="745"/>
    </location>
</feature>
<evidence type="ECO:0000313" key="14">
    <source>
        <dbReference type="Proteomes" id="UP001430356"/>
    </source>
</evidence>
<feature type="transmembrane region" description="Helical" evidence="10">
    <location>
        <begin position="1339"/>
        <end position="1361"/>
    </location>
</feature>
<accession>A0AAW0F2F6</accession>
<proteinExistence type="predicted"/>
<dbReference type="InterPro" id="IPR044746">
    <property type="entry name" value="ABCC_6TM_D1"/>
</dbReference>
<evidence type="ECO:0000256" key="9">
    <source>
        <dbReference type="SAM" id="MobiDB-lite"/>
    </source>
</evidence>
<dbReference type="SUPFAM" id="SSF52540">
    <property type="entry name" value="P-loop containing nucleoside triphosphate hydrolases"/>
    <property type="match status" value="2"/>
</dbReference>
<keyword evidence="3 10" id="KW-0812">Transmembrane</keyword>
<dbReference type="FunFam" id="3.40.50.300:FF:002055">
    <property type="entry name" value="ATP-binding cassette protein subfamily C, member 1"/>
    <property type="match status" value="1"/>
</dbReference>
<dbReference type="Pfam" id="PF00005">
    <property type="entry name" value="ABC_tran"/>
    <property type="match status" value="2"/>
</dbReference>
<evidence type="ECO:0000256" key="4">
    <source>
        <dbReference type="ARBA" id="ARBA00022737"/>
    </source>
</evidence>
<keyword evidence="6" id="KW-0067">ATP-binding</keyword>
<dbReference type="InterPro" id="IPR036640">
    <property type="entry name" value="ABC1_TM_sf"/>
</dbReference>